<dbReference type="EnsemblMetazoa" id="G8749.1">
    <property type="protein sequence ID" value="G8749.1:cds"/>
    <property type="gene ID" value="G8749"/>
</dbReference>
<evidence type="ECO:0000313" key="2">
    <source>
        <dbReference type="Proteomes" id="UP000005408"/>
    </source>
</evidence>
<dbReference type="AlphaFoldDB" id="A0A8W8P0C7"/>
<name>A0A8W8P0C7_MAGGI</name>
<sequence>MQFRNICDSPTQQNGSVLENVFYLENKGLIDVGKYNVLQKLFSEDNEALSEIEKVSKLIENTDPSTIRSTAGCHGQGESSRSQLYSFRAICYRTRSEFLKYSRHFTKSKDLEWGIFSVNGLLPELDYSVPFQSEKFCFIVLMLAEDMTFMEYQAYRAKKFSETHLL</sequence>
<proteinExistence type="predicted"/>
<reference evidence="1" key="1">
    <citation type="submission" date="2022-08" db="UniProtKB">
        <authorList>
            <consortium name="EnsemblMetazoa"/>
        </authorList>
    </citation>
    <scope>IDENTIFICATION</scope>
    <source>
        <strain evidence="1">05x7-T-G4-1.051#20</strain>
    </source>
</reference>
<accession>A0A8W8P0C7</accession>
<evidence type="ECO:0000313" key="1">
    <source>
        <dbReference type="EnsemblMetazoa" id="G8749.1:cds"/>
    </source>
</evidence>
<dbReference type="Proteomes" id="UP000005408">
    <property type="component" value="Unassembled WGS sequence"/>
</dbReference>
<protein>
    <submittedName>
        <fullName evidence="1">Uncharacterized protein</fullName>
    </submittedName>
</protein>
<keyword evidence="2" id="KW-1185">Reference proteome</keyword>
<organism evidence="1 2">
    <name type="scientific">Magallana gigas</name>
    <name type="common">Pacific oyster</name>
    <name type="synonym">Crassostrea gigas</name>
    <dbReference type="NCBI Taxonomy" id="29159"/>
    <lineage>
        <taxon>Eukaryota</taxon>
        <taxon>Metazoa</taxon>
        <taxon>Spiralia</taxon>
        <taxon>Lophotrochozoa</taxon>
        <taxon>Mollusca</taxon>
        <taxon>Bivalvia</taxon>
        <taxon>Autobranchia</taxon>
        <taxon>Pteriomorphia</taxon>
        <taxon>Ostreida</taxon>
        <taxon>Ostreoidea</taxon>
        <taxon>Ostreidae</taxon>
        <taxon>Magallana</taxon>
    </lineage>
</organism>